<evidence type="ECO:0000256" key="1">
    <source>
        <dbReference type="SAM" id="SignalP"/>
    </source>
</evidence>
<dbReference type="InterPro" id="IPR010866">
    <property type="entry name" value="A-2_8-polyST"/>
</dbReference>
<sequence>MAATRTRTQLLLASTLYGAATLAAAVDAGALPAADRRVLVVSNNSAVPETAERLDQAPGFRALRGRFDQVVSWNEAISPLHPSGWAPGVDEVPMWERYFRMLWALGDDEVDLVVESLQVAPALSFAQIFLGAPITVYADGLMSYGPTRNKLGLLVDSRIDRLLHLDLVPGLEPLLLTEFGVSSQVVPGAEFTKVLAEVAEAAGDAGGDALDELPQNAALLLGQYLSALGILSAEEEEQLHLSMVRGAVALGHTKIVFKPHPTAPAHWTEPLTAEAARLGAELTVLNTPVLAEVVYQRARPALVAGCFSTALLTASVLYGIPVARTGTRLLLDRLVPYQNSNRVPVTIVHATLPDLADAAAVRAWTPPSPEQVAAELTPLLHTVGYCMQSQAHPELRDAAVAWLGRNLTADTWPYFKRRRLTSLGLPGALPARLAFVPRNRTVRRVARRARALKKAALG</sequence>
<evidence type="ECO:0000313" key="3">
    <source>
        <dbReference type="Proteomes" id="UP001153328"/>
    </source>
</evidence>
<name>A0A9W4EC47_9ACTN</name>
<dbReference type="Proteomes" id="UP001153328">
    <property type="component" value="Unassembled WGS sequence"/>
</dbReference>
<proteinExistence type="predicted"/>
<gene>
    <name evidence="2" type="ORF">SBRY_10400</name>
</gene>
<dbReference type="AlphaFoldDB" id="A0A9W4EC47"/>
<feature type="signal peptide" evidence="1">
    <location>
        <begin position="1"/>
        <end position="25"/>
    </location>
</feature>
<protein>
    <recommendedName>
        <fullName evidence="4">Capsule polysaccharide biosynthesis protein</fullName>
    </recommendedName>
</protein>
<reference evidence="2" key="1">
    <citation type="submission" date="2021-06" db="EMBL/GenBank/DDBJ databases">
        <authorList>
            <person name="Arsene-Ploetze F."/>
        </authorList>
    </citation>
    <scope>NUCLEOTIDE SEQUENCE</scope>
    <source>
        <strain evidence="2">SBRY1</strain>
    </source>
</reference>
<accession>A0A9W4EC47</accession>
<evidence type="ECO:0000313" key="2">
    <source>
        <dbReference type="EMBL" id="CAG7601255.1"/>
    </source>
</evidence>
<dbReference type="RefSeq" id="WP_205044457.1">
    <property type="nucleotide sequence ID" value="NZ_CAJVAX010000001.1"/>
</dbReference>
<comment type="caution">
    <text evidence="2">The sequence shown here is derived from an EMBL/GenBank/DDBJ whole genome shotgun (WGS) entry which is preliminary data.</text>
</comment>
<keyword evidence="3" id="KW-1185">Reference proteome</keyword>
<organism evidence="2 3">
    <name type="scientific">Actinacidiphila bryophytorum</name>
    <dbReference type="NCBI Taxonomy" id="1436133"/>
    <lineage>
        <taxon>Bacteria</taxon>
        <taxon>Bacillati</taxon>
        <taxon>Actinomycetota</taxon>
        <taxon>Actinomycetes</taxon>
        <taxon>Kitasatosporales</taxon>
        <taxon>Streptomycetaceae</taxon>
        <taxon>Actinacidiphila</taxon>
    </lineage>
</organism>
<dbReference type="EMBL" id="CAJVAX010000001">
    <property type="protein sequence ID" value="CAG7601255.1"/>
    <property type="molecule type" value="Genomic_DNA"/>
</dbReference>
<dbReference type="Pfam" id="PF07388">
    <property type="entry name" value="A-2_8-polyST"/>
    <property type="match status" value="1"/>
</dbReference>
<feature type="chain" id="PRO_5040861865" description="Capsule polysaccharide biosynthesis protein" evidence="1">
    <location>
        <begin position="26"/>
        <end position="458"/>
    </location>
</feature>
<keyword evidence="1" id="KW-0732">Signal</keyword>
<evidence type="ECO:0008006" key="4">
    <source>
        <dbReference type="Google" id="ProtNLM"/>
    </source>
</evidence>